<evidence type="ECO:0000256" key="1">
    <source>
        <dbReference type="ARBA" id="ARBA00022679"/>
    </source>
</evidence>
<dbReference type="PANTHER" id="PTHR48207">
    <property type="entry name" value="SUCCINATE--HYDROXYMETHYLGLUTARATE COA-TRANSFERASE"/>
    <property type="match status" value="1"/>
</dbReference>
<keyword evidence="1 2" id="KW-0808">Transferase</keyword>
<proteinExistence type="predicted"/>
<dbReference type="GO" id="GO:0008410">
    <property type="term" value="F:CoA-transferase activity"/>
    <property type="evidence" value="ECO:0007669"/>
    <property type="project" value="TreeGrafter"/>
</dbReference>
<dbReference type="Pfam" id="PF02515">
    <property type="entry name" value="CoA_transf_3"/>
    <property type="match status" value="1"/>
</dbReference>
<dbReference type="EMBL" id="CP000413">
    <property type="protein sequence ID" value="ABJ59800.1"/>
    <property type="molecule type" value="Genomic_DNA"/>
</dbReference>
<dbReference type="InterPro" id="IPR044855">
    <property type="entry name" value="CoA-Trfase_III_dom3_sf"/>
</dbReference>
<dbReference type="SUPFAM" id="SSF89796">
    <property type="entry name" value="CoA-transferase family III (CaiB/BaiF)"/>
    <property type="match status" value="1"/>
</dbReference>
<sequence length="399" mass="44184">MYIKMSEPNYAKLEASNPHLDKEKPYPLAGILVVDFTHVLSGPTCTRMLADAGARVIHIERKTGDDTRHMGPYIADGSSEYFRICNAGKESIALDLKDPKDHALAEKMIAKADVVVENFRPGVMARLGFDPEEMVKKYPKLIFASVSGFGQYGPWSKQAAYDTIIQAVSGLMDATGEPNGKPTRVGTSVSDVVAGIMGYSAITTALVARERTGKGTTIDVSMLDSTFSLMVQDLMLALGPHEVPHRIGNRHPDMYPFDTFDCQDQPIAICCGNDHLWGLLSHALGHEEWINQADFKTNDLREKNWQKVKNAMQDVLKTKPAAEWDKILHEAGVPAGLVLNVDKTRRLDQIIERGMVKTLPDGNEVLGSPLKYGTWNSYGLQKDAPKLDEQGEQIRKEFE</sequence>
<dbReference type="InterPro" id="IPR003673">
    <property type="entry name" value="CoA-Trfase_fam_III"/>
</dbReference>
<dbReference type="InterPro" id="IPR023606">
    <property type="entry name" value="CoA-Trfase_III_dom_1_sf"/>
</dbReference>
<dbReference type="Gene3D" id="3.40.50.10540">
    <property type="entry name" value="Crotonobetainyl-coa:carnitine coa-transferase, domain 1"/>
    <property type="match status" value="1"/>
</dbReference>
<gene>
    <name evidence="2" type="ordered locus">LGAS_0395</name>
</gene>
<dbReference type="AlphaFoldDB" id="A0A805ZFU1"/>
<dbReference type="KEGG" id="lga:LGAS_0395"/>
<evidence type="ECO:0000313" key="3">
    <source>
        <dbReference type="Proteomes" id="UP000000664"/>
    </source>
</evidence>
<name>A0A805ZFU1_LACGA</name>
<dbReference type="Proteomes" id="UP000000664">
    <property type="component" value="Chromosome"/>
</dbReference>
<dbReference type="PANTHER" id="PTHR48207:SF3">
    <property type="entry name" value="SUCCINATE--HYDROXYMETHYLGLUTARATE COA-TRANSFERASE"/>
    <property type="match status" value="1"/>
</dbReference>
<organism evidence="2 3">
    <name type="scientific">Lactobacillus gasseri (strain ATCC 33323 / DSM 20243 / BCRC 14619 / CIP 102991 / JCM 1131 / KCTC 3163 / NCIMB 11718 / NCTC 13722 / AM63)</name>
    <dbReference type="NCBI Taxonomy" id="324831"/>
    <lineage>
        <taxon>Bacteria</taxon>
        <taxon>Bacillati</taxon>
        <taxon>Bacillota</taxon>
        <taxon>Bacilli</taxon>
        <taxon>Lactobacillales</taxon>
        <taxon>Lactobacillaceae</taxon>
        <taxon>Lactobacillus</taxon>
    </lineage>
</organism>
<dbReference type="Gene3D" id="3.30.1540.10">
    <property type="entry name" value="formyl-coa transferase, domain 3"/>
    <property type="match status" value="1"/>
</dbReference>
<dbReference type="InterPro" id="IPR050483">
    <property type="entry name" value="CoA-transferase_III_domain"/>
</dbReference>
<accession>A0A805ZFU1</accession>
<reference evidence="2 3" key="1">
    <citation type="journal article" date="2006" name="Proc. Natl. Acad. Sci. U.S.A.">
        <title>Comparative genomics of the lactic acid bacteria.</title>
        <authorList>
            <person name="Makarova K."/>
            <person name="Slesarev A."/>
            <person name="Wolf Y."/>
            <person name="Sorokin A."/>
            <person name="Mirkin B."/>
            <person name="Koonin E."/>
            <person name="Pavlov A."/>
            <person name="Pavlova N."/>
            <person name="Karamychev V."/>
            <person name="Polouchine N."/>
            <person name="Shakhova V."/>
            <person name="Grigoriev I."/>
            <person name="Lou Y."/>
            <person name="Rohksar D."/>
            <person name="Lucas S."/>
            <person name="Huang K."/>
            <person name="Goodstein D.M."/>
            <person name="Hawkins T."/>
            <person name="Plengvidhya V."/>
            <person name="Welker D."/>
            <person name="Hughes J."/>
            <person name="Goh Y."/>
            <person name="Benson A."/>
            <person name="Baldwin K."/>
            <person name="Lee J.H."/>
            <person name="Diaz-Muniz I."/>
            <person name="Dosti B."/>
            <person name="Smeianov V."/>
            <person name="Wechter W."/>
            <person name="Barabote R."/>
            <person name="Lorca G."/>
            <person name="Altermann E."/>
            <person name="Barrangou R."/>
            <person name="Ganesan B."/>
            <person name="Xie Y."/>
            <person name="Rawsthorne H."/>
            <person name="Tamir D."/>
            <person name="Parker C."/>
            <person name="Breidt F."/>
            <person name="Broadbent J."/>
            <person name="Hutkins R."/>
            <person name="O'Sullivan D."/>
            <person name="Steele J."/>
            <person name="Unlu G."/>
            <person name="Saier M."/>
            <person name="Klaenhammer T."/>
            <person name="Richardson P."/>
            <person name="Kozyavkin S."/>
            <person name="Weimer B."/>
            <person name="Mills D."/>
        </authorList>
    </citation>
    <scope>NUCLEOTIDE SEQUENCE [LARGE SCALE GENOMIC DNA]</scope>
    <source>
        <strain evidence="3">ATCC 33323 / DSM 20243 / BCRC 14619 / CIP 102991 / JCM 1131 / KCTC 3163 / NCIMB 11718 / NCTC 13722 / AM63</strain>
    </source>
</reference>
<protein>
    <submittedName>
        <fullName evidence="2">Predicted acyl-CoA transferase/carnitine dehydratase</fullName>
    </submittedName>
</protein>
<evidence type="ECO:0000313" key="2">
    <source>
        <dbReference type="EMBL" id="ABJ59800.1"/>
    </source>
</evidence>